<dbReference type="InterPro" id="IPR022409">
    <property type="entry name" value="PKD/Chitinase_dom"/>
</dbReference>
<dbReference type="STRING" id="604089.SAMN04487942_0023"/>
<keyword evidence="1" id="KW-0732">Signal</keyword>
<dbReference type="PROSITE" id="PS50093">
    <property type="entry name" value="PKD"/>
    <property type="match status" value="1"/>
</dbReference>
<dbReference type="Gene3D" id="2.60.40.10">
    <property type="entry name" value="Immunoglobulins"/>
    <property type="match status" value="2"/>
</dbReference>
<dbReference type="Proteomes" id="UP000198657">
    <property type="component" value="Unassembled WGS sequence"/>
</dbReference>
<dbReference type="InterPro" id="IPR026341">
    <property type="entry name" value="T9SS_type_B"/>
</dbReference>
<feature type="signal peptide" evidence="1">
    <location>
        <begin position="1"/>
        <end position="22"/>
    </location>
</feature>
<accession>A0A1H8REG1</accession>
<reference evidence="4" key="1">
    <citation type="submission" date="2016-10" db="EMBL/GenBank/DDBJ databases">
        <authorList>
            <person name="Varghese N."/>
            <person name="Submissions S."/>
        </authorList>
    </citation>
    <scope>NUCLEOTIDE SEQUENCE [LARGE SCALE GENOMIC DNA]</scope>
    <source>
        <strain evidence="4">CGMCC 1.8704</strain>
    </source>
</reference>
<dbReference type="SUPFAM" id="SSF49299">
    <property type="entry name" value="PKD domain"/>
    <property type="match status" value="2"/>
</dbReference>
<keyword evidence="4" id="KW-1185">Reference proteome</keyword>
<evidence type="ECO:0000256" key="1">
    <source>
        <dbReference type="SAM" id="SignalP"/>
    </source>
</evidence>
<evidence type="ECO:0000313" key="3">
    <source>
        <dbReference type="EMBL" id="SEO64722.1"/>
    </source>
</evidence>
<evidence type="ECO:0000313" key="4">
    <source>
        <dbReference type="Proteomes" id="UP000198657"/>
    </source>
</evidence>
<gene>
    <name evidence="3" type="ORF">SAMN04487942_0023</name>
</gene>
<dbReference type="OrthoDB" id="9765926at2"/>
<dbReference type="CDD" id="cd00146">
    <property type="entry name" value="PKD"/>
    <property type="match status" value="2"/>
</dbReference>
<proteinExistence type="predicted"/>
<organism evidence="3 4">
    <name type="scientific">Flavobacterium sinopsychrotolerans</name>
    <dbReference type="NCBI Taxonomy" id="604089"/>
    <lineage>
        <taxon>Bacteria</taxon>
        <taxon>Pseudomonadati</taxon>
        <taxon>Bacteroidota</taxon>
        <taxon>Flavobacteriia</taxon>
        <taxon>Flavobacteriales</taxon>
        <taxon>Flavobacteriaceae</taxon>
        <taxon>Flavobacterium</taxon>
    </lineage>
</organism>
<dbReference type="InterPro" id="IPR000601">
    <property type="entry name" value="PKD_dom"/>
</dbReference>
<dbReference type="NCBIfam" id="TIGR04131">
    <property type="entry name" value="Bac_Flav_CTERM"/>
    <property type="match status" value="1"/>
</dbReference>
<sequence>MKFKLFLLMTLYTSLAFSQQEASVWYFGQNAGLKFNPDGSVNSLGDGKLNTSEGCASIANSNGDLLFYSDGRTVWDKNHVVMPNGDYLNGTGLFGDISSTQSAIIVPKPGSPNLYYIFTLDEPHQENAAVYPNAFSGNYMETDSGKTPDNDDGLNNGLNYSIVDLSKTGSNGSTGDIVSRNNHLITYDTNLLGEEIKYKCSEKLTAVKDASGNGYWVITQFTDNFYAFRVTSSGVSTTPVKSAVLPSIPTFGYRRNAIGYLKASPNGKKLAAAFDQIDTATSPYNNYKGSLYTFDFDTSTGIVLNSKLILSDVKAYGVEFSNNSNVLYASFNASVGNSYQLAQFDLLSMDIPNSKTEIFGGSYGVGALQLAPNRKIYFCTYSFESLAVINNPDILGLGCDFDKEGQKLAPNTKRILGLPPFITSFFDAFFDAKKLCLGTATEFTLNSSETITSATWDFGDGNTSNDLNPTHTYATAGTYTVSVTVTGVAGSTTKTKDIVISQVPTVTAPQNMLICDDNNDGSSNFDLTTQNPAILNGQDPNSYSINYFANATDYTNNVAIAAPSNYINTIPYQQQTIIAEVSNKVNTTCKSTTSFSIDVFDSPLPSLAINILNLTVCDNTSVGTDTDGRVIFDLTQRASTVLNGQSATQFSLSYFKDAALTQPIFIPTTYQNTNPLETIYVKMVNKDNASCSATTSFTIQVLALPIITNGVDLKQCDDNTDGFSVFNLEEGISKITNNASSETISFYTTQTDAQNNTNPIENVTSYTNQIVSVDKVYVRVANSNGCYRIAQLNLIVSTTQIPLNFTQTFTQCDDAISGTNTDGISSFDFSNLTNQIQNIFPIGQQLDITYYRNLVDALAEKEAISDISNYRNIGYPNTQNVYIRVDSRLNNDCLGLGSHITLNVEAIPVVKPVIESHCDDNQDGVYAFDTSGLQTNVLNGLTNVTVAYFDQNNNSLPSPLPNPFTTASQTLKVVVTNSTPKACSFDSTIQFIVSDLPEAFPVPTSLTTICDDETDPNLQDGKYAFDTSTFQNTILNGQTGMTVHYFDVNNNPLSSPLPNPFVTGTQNIRVEVINPLNNSCAAAVILPFVVNPVPNINLLGDELVCSNLSTFTKVIDAGIQDGSPIANYSYAWFFNGNPIAGENNYTLTVNKAGIYTVEVSNAQGCSRTRTITVMASDIAKITEINIVDLADSNSITISVSGAGDYVYALDEEFSTYQTENTFGNVPAGIHTVFVKDLNGCGVVPKEVAVLGIPNYFTPNGDGFNDTWNLKGANETLNLKTIIQIFDRYGKLIKQISPVGEGWNGTFNGQQMPATDYWYSIQLEDGRIIKGHFALKR</sequence>
<feature type="chain" id="PRO_5011542625" evidence="1">
    <location>
        <begin position="23"/>
        <end position="1336"/>
    </location>
</feature>
<protein>
    <submittedName>
        <fullName evidence="3">Gliding motility-associated C-terminal domain-containing protein</fullName>
    </submittedName>
</protein>
<dbReference type="SMART" id="SM00089">
    <property type="entry name" value="PKD"/>
    <property type="match status" value="2"/>
</dbReference>
<dbReference type="EMBL" id="FODN01000010">
    <property type="protein sequence ID" value="SEO64722.1"/>
    <property type="molecule type" value="Genomic_DNA"/>
</dbReference>
<dbReference type="InterPro" id="IPR013783">
    <property type="entry name" value="Ig-like_fold"/>
</dbReference>
<evidence type="ECO:0000259" key="2">
    <source>
        <dbReference type="PROSITE" id="PS50093"/>
    </source>
</evidence>
<feature type="domain" description="PKD" evidence="2">
    <location>
        <begin position="443"/>
        <end position="500"/>
    </location>
</feature>
<dbReference type="SUPFAM" id="SSF69322">
    <property type="entry name" value="Tricorn protease domain 2"/>
    <property type="match status" value="1"/>
</dbReference>
<dbReference type="Pfam" id="PF13585">
    <property type="entry name" value="CHU_C"/>
    <property type="match status" value="1"/>
</dbReference>
<dbReference type="InterPro" id="IPR035986">
    <property type="entry name" value="PKD_dom_sf"/>
</dbReference>
<name>A0A1H8REG1_9FLAO</name>
<dbReference type="RefSeq" id="WP_091173979.1">
    <property type="nucleotide sequence ID" value="NZ_CBCSFM010000002.1"/>
</dbReference>
<dbReference type="Pfam" id="PF18911">
    <property type="entry name" value="PKD_4"/>
    <property type="match status" value="1"/>
</dbReference>